<dbReference type="Proteomes" id="UP000442533">
    <property type="component" value="Unassembled WGS sequence"/>
</dbReference>
<name>A0A844H254_9RHOB</name>
<feature type="transmembrane region" description="Helical" evidence="1">
    <location>
        <begin position="25"/>
        <end position="47"/>
    </location>
</feature>
<proteinExistence type="predicted"/>
<feature type="transmembrane region" description="Helical" evidence="1">
    <location>
        <begin position="134"/>
        <end position="162"/>
    </location>
</feature>
<keyword evidence="1" id="KW-1133">Transmembrane helix</keyword>
<keyword evidence="3" id="KW-1185">Reference proteome</keyword>
<comment type="caution">
    <text evidence="2">The sequence shown here is derived from an EMBL/GenBank/DDBJ whole genome shotgun (WGS) entry which is preliminary data.</text>
</comment>
<evidence type="ECO:0000256" key="1">
    <source>
        <dbReference type="SAM" id="Phobius"/>
    </source>
</evidence>
<dbReference type="EMBL" id="WMIF01000011">
    <property type="protein sequence ID" value="MTH34922.1"/>
    <property type="molecule type" value="Genomic_DNA"/>
</dbReference>
<keyword evidence="1" id="KW-0812">Transmembrane</keyword>
<dbReference type="OrthoDB" id="7774267at2"/>
<feature type="transmembrane region" description="Helical" evidence="1">
    <location>
        <begin position="174"/>
        <end position="194"/>
    </location>
</feature>
<keyword evidence="1" id="KW-0472">Membrane</keyword>
<feature type="transmembrane region" description="Helical" evidence="1">
    <location>
        <begin position="53"/>
        <end position="74"/>
    </location>
</feature>
<organism evidence="2 3">
    <name type="scientific">Paracoccus limosus</name>
    <dbReference type="NCBI Taxonomy" id="913252"/>
    <lineage>
        <taxon>Bacteria</taxon>
        <taxon>Pseudomonadati</taxon>
        <taxon>Pseudomonadota</taxon>
        <taxon>Alphaproteobacteria</taxon>
        <taxon>Rhodobacterales</taxon>
        <taxon>Paracoccaceae</taxon>
        <taxon>Paracoccus</taxon>
    </lineage>
</organism>
<dbReference type="RefSeq" id="WP_155064472.1">
    <property type="nucleotide sequence ID" value="NZ_WMIF01000011.1"/>
</dbReference>
<feature type="transmembrane region" description="Helical" evidence="1">
    <location>
        <begin position="86"/>
        <end position="114"/>
    </location>
</feature>
<evidence type="ECO:0000313" key="2">
    <source>
        <dbReference type="EMBL" id="MTH34922.1"/>
    </source>
</evidence>
<protein>
    <submittedName>
        <fullName evidence="2">Uncharacterized protein</fullName>
    </submittedName>
</protein>
<gene>
    <name evidence="2" type="ORF">GL279_09955</name>
</gene>
<accession>A0A844H254</accession>
<evidence type="ECO:0000313" key="3">
    <source>
        <dbReference type="Proteomes" id="UP000442533"/>
    </source>
</evidence>
<dbReference type="AlphaFoldDB" id="A0A844H254"/>
<sequence length="262" mass="28127">MLDQGRALRAWWIGQRQKLRQLRRACLPVSLVVISLAGLGLAVMVLAPPPGVTGTLIGGAVALSPLLLVFCWLIRVPDIWNFHPGWVAAGTFLASLPLVVFGRYFAAGLVNAIFREAPDLFPAALMVAGYLGVLLGALSVLVLVAFTVTIVLVSWTLLAGILGKIGGRRLLGDLLTYGIAAVLIGWALGSIMHLEQRARVLVTRVAITTDFHPDHRCDTTGWPAGVTRVAFVGDEQVLGYLAAERRIIALSCHRRDVIGGTR</sequence>
<reference evidence="2 3" key="1">
    <citation type="submission" date="2019-11" db="EMBL/GenBank/DDBJ databases">
        <authorList>
            <person name="Dong K."/>
        </authorList>
    </citation>
    <scope>NUCLEOTIDE SEQUENCE [LARGE SCALE GENOMIC DNA]</scope>
    <source>
        <strain evidence="2 3">JCM 17370</strain>
    </source>
</reference>